<keyword evidence="1" id="KW-0812">Transmembrane</keyword>
<name>A0ABM8DC79_9GAMM</name>
<keyword evidence="1" id="KW-1133">Transmembrane helix</keyword>
<evidence type="ECO:0000256" key="1">
    <source>
        <dbReference type="SAM" id="Phobius"/>
    </source>
</evidence>
<keyword evidence="3" id="KW-1185">Reference proteome</keyword>
<keyword evidence="1" id="KW-0472">Membrane</keyword>
<gene>
    <name evidence="2" type="ORF">LA521A_13860</name>
</gene>
<feature type="transmembrane region" description="Helical" evidence="1">
    <location>
        <begin position="100"/>
        <end position="120"/>
    </location>
</feature>
<dbReference type="RefSeq" id="WP_281781588.1">
    <property type="nucleotide sequence ID" value="NZ_AP027041.1"/>
</dbReference>
<evidence type="ECO:0000313" key="2">
    <source>
        <dbReference type="EMBL" id="BDU16185.1"/>
    </source>
</evidence>
<sequence length="138" mass="13909">MHPGWKIAALAVLGMFALGSLVAGAPYLESTLPGGLPFGNALAAVGLCAIAACGVATARRGVMRHVAFVALFASAAWLPVSIALAGNLTLVFSGARGDAWIAWSAGVAVLSIGALALAMLQRLVACVWPRHTATSSRG</sequence>
<organism evidence="2 3">
    <name type="scientific">Lysobacter auxotrophicus</name>
    <dbReference type="NCBI Taxonomy" id="2992573"/>
    <lineage>
        <taxon>Bacteria</taxon>
        <taxon>Pseudomonadati</taxon>
        <taxon>Pseudomonadota</taxon>
        <taxon>Gammaproteobacteria</taxon>
        <taxon>Lysobacterales</taxon>
        <taxon>Lysobacteraceae</taxon>
        <taxon>Lysobacter</taxon>
    </lineage>
</organism>
<accession>A0ABM8DC79</accession>
<protein>
    <recommendedName>
        <fullName evidence="4">SPW repeat-containing protein</fullName>
    </recommendedName>
</protein>
<feature type="transmembrane region" description="Helical" evidence="1">
    <location>
        <begin position="65"/>
        <end position="88"/>
    </location>
</feature>
<proteinExistence type="predicted"/>
<dbReference type="Proteomes" id="UP001317822">
    <property type="component" value="Chromosome"/>
</dbReference>
<feature type="transmembrane region" description="Helical" evidence="1">
    <location>
        <begin position="40"/>
        <end position="58"/>
    </location>
</feature>
<dbReference type="EMBL" id="AP027041">
    <property type="protein sequence ID" value="BDU16185.1"/>
    <property type="molecule type" value="Genomic_DNA"/>
</dbReference>
<evidence type="ECO:0008006" key="4">
    <source>
        <dbReference type="Google" id="ProtNLM"/>
    </source>
</evidence>
<reference evidence="2 3" key="1">
    <citation type="journal article" date="2023" name="Int. J. Syst. Evol. Microbiol.">
        <title>Physiological and genomic analyses of cobalamin (vitamin B12)-auxotrophy of Lysobacter auxotrophicus sp. nov., a methionine-auxotrophic chitinolytic bacterium isolated from chitin-treated soil.</title>
        <authorList>
            <person name="Saito A."/>
            <person name="Dohra H."/>
            <person name="Hamada M."/>
            <person name="Moriuchi R."/>
            <person name="Kotsuchibashi Y."/>
            <person name="Mori K."/>
        </authorList>
    </citation>
    <scope>NUCLEOTIDE SEQUENCE [LARGE SCALE GENOMIC DNA]</scope>
    <source>
        <strain evidence="2 3">5-21a</strain>
    </source>
</reference>
<evidence type="ECO:0000313" key="3">
    <source>
        <dbReference type="Proteomes" id="UP001317822"/>
    </source>
</evidence>